<protein>
    <submittedName>
        <fullName evidence="2">Uncharacterized protein</fullName>
    </submittedName>
</protein>
<evidence type="ECO:0000313" key="2">
    <source>
        <dbReference type="EMBL" id="CEM52828.1"/>
    </source>
</evidence>
<reference evidence="2" key="1">
    <citation type="submission" date="2014-11" db="EMBL/GenBank/DDBJ databases">
        <authorList>
            <person name="Otto D Thomas"/>
            <person name="Naeem Raeece"/>
        </authorList>
    </citation>
    <scope>NUCLEOTIDE SEQUENCE</scope>
</reference>
<proteinExistence type="predicted"/>
<feature type="region of interest" description="Disordered" evidence="1">
    <location>
        <begin position="281"/>
        <end position="301"/>
    </location>
</feature>
<accession>A0A0G4I6Z2</accession>
<dbReference type="VEuPathDB" id="CryptoDB:Cvel_11548"/>
<name>A0A0G4I6Z2_9ALVE</name>
<organism evidence="2">
    <name type="scientific">Chromera velia CCMP2878</name>
    <dbReference type="NCBI Taxonomy" id="1169474"/>
    <lineage>
        <taxon>Eukaryota</taxon>
        <taxon>Sar</taxon>
        <taxon>Alveolata</taxon>
        <taxon>Colpodellida</taxon>
        <taxon>Chromeraceae</taxon>
        <taxon>Chromera</taxon>
    </lineage>
</organism>
<gene>
    <name evidence="2" type="ORF">Cvel_11548</name>
</gene>
<evidence type="ECO:0000256" key="1">
    <source>
        <dbReference type="SAM" id="MobiDB-lite"/>
    </source>
</evidence>
<dbReference type="EMBL" id="CDMZ01005391">
    <property type="protein sequence ID" value="CEM52828.1"/>
    <property type="molecule type" value="Genomic_DNA"/>
</dbReference>
<dbReference type="AlphaFoldDB" id="A0A0G4I6Z2"/>
<feature type="region of interest" description="Disordered" evidence="1">
    <location>
        <begin position="336"/>
        <end position="370"/>
    </location>
</feature>
<sequence length="491" mass="53641">MGNSVAGSPAECGICGWVREGKRPSLWAVPSDLPHLCFDRLVIRFLQSSRMEDDLNDLCTALLKEEEELDEKARNEKERRGEGREQLGDPEVHVVSLVPTPPYIRNNSSFASKFLDYMVFLVVGRPPLSATARMTQGRLGMPGRQVPRPFTVKQWEVTATAKDNANRQLNISRTVASKLTEWAKQWHYHLHRSVDSLAISAMSYADPSAIPSSPNGGVNAGGAPPVTANVFAVARALRGEQGGGRRMSNLEVPRRAFAVRAAQLPLSLFSSSHDGRILAEEALGGGASGTPPSEAKKRLEDRDEEWMEALCERLHDELNADRNVYLTDVLLLPPPTEEGEGLGISSQSTAPGGGGNQSARPTSPRKVKTPQAPTLLLVGEPSAYKHTYVADPFPLRYINVDDSRFVEELAGFLSRRLEGNNEEGEAAQEARLKRFVGVVALPTTHSPLPASASAHLPSKVREQQWPWSEGHHLVCVYECEDEEGDVVGPVA</sequence>